<evidence type="ECO:0000256" key="1">
    <source>
        <dbReference type="ARBA" id="ARBA00000287"/>
    </source>
</evidence>
<dbReference type="EMBL" id="JAUSTT010000006">
    <property type="protein sequence ID" value="MDQ0175527.1"/>
    <property type="molecule type" value="Genomic_DNA"/>
</dbReference>
<keyword evidence="10" id="KW-0443">Lipid metabolism</keyword>
<keyword evidence="11 16" id="KW-0472">Membrane</keyword>
<dbReference type="Pfam" id="PF01066">
    <property type="entry name" value="CDP-OH_P_transf"/>
    <property type="match status" value="1"/>
</dbReference>
<protein>
    <recommendedName>
        <fullName evidence="5">CDP-diacylglycerol--serine O-phosphatidyltransferase</fullName>
        <ecNumber evidence="4">2.7.8.8</ecNumber>
    </recommendedName>
    <alternativeName>
        <fullName evidence="14">Phosphatidylserine synthase</fullName>
    </alternativeName>
</protein>
<evidence type="ECO:0000256" key="9">
    <source>
        <dbReference type="ARBA" id="ARBA00022989"/>
    </source>
</evidence>
<dbReference type="InterPro" id="IPR050324">
    <property type="entry name" value="CDP-alcohol_PTase-I"/>
</dbReference>
<dbReference type="Proteomes" id="UP001223586">
    <property type="component" value="Unassembled WGS sequence"/>
</dbReference>
<keyword evidence="9 16" id="KW-1133">Transmembrane helix</keyword>
<feature type="transmembrane region" description="Helical" evidence="16">
    <location>
        <begin position="32"/>
        <end position="51"/>
    </location>
</feature>
<dbReference type="PANTHER" id="PTHR14269:SF61">
    <property type="entry name" value="CDP-DIACYLGLYCEROL--SERINE O-PHOSPHATIDYLTRANSFERASE"/>
    <property type="match status" value="1"/>
</dbReference>
<comment type="subcellular location">
    <subcellularLocation>
        <location evidence="2">Endomembrane system</location>
        <topology evidence="2">Multi-pass membrane protein</topology>
    </subcellularLocation>
</comment>
<evidence type="ECO:0000256" key="16">
    <source>
        <dbReference type="SAM" id="Phobius"/>
    </source>
</evidence>
<dbReference type="EC" id="2.7.8.8" evidence="4"/>
<feature type="transmembrane region" description="Helical" evidence="16">
    <location>
        <begin position="7"/>
        <end position="26"/>
    </location>
</feature>
<evidence type="ECO:0000256" key="13">
    <source>
        <dbReference type="ARBA" id="ARBA00023264"/>
    </source>
</evidence>
<keyword evidence="12" id="KW-0594">Phospholipid biosynthesis</keyword>
<evidence type="ECO:0000256" key="6">
    <source>
        <dbReference type="ARBA" id="ARBA00022516"/>
    </source>
</evidence>
<evidence type="ECO:0000256" key="11">
    <source>
        <dbReference type="ARBA" id="ARBA00023136"/>
    </source>
</evidence>
<dbReference type="InterPro" id="IPR043130">
    <property type="entry name" value="CDP-OH_PTrfase_TM_dom"/>
</dbReference>
<proteinExistence type="inferred from homology"/>
<keyword evidence="13" id="KW-1208">Phospholipid metabolism</keyword>
<evidence type="ECO:0000256" key="15">
    <source>
        <dbReference type="RuleBase" id="RU003750"/>
    </source>
</evidence>
<comment type="caution">
    <text evidence="17">The sequence shown here is derived from an EMBL/GenBank/DDBJ whole genome shotgun (WGS) entry which is preliminary data.</text>
</comment>
<evidence type="ECO:0000256" key="2">
    <source>
        <dbReference type="ARBA" id="ARBA00004127"/>
    </source>
</evidence>
<evidence type="ECO:0000256" key="14">
    <source>
        <dbReference type="ARBA" id="ARBA00032361"/>
    </source>
</evidence>
<evidence type="ECO:0000256" key="12">
    <source>
        <dbReference type="ARBA" id="ARBA00023209"/>
    </source>
</evidence>
<evidence type="ECO:0000256" key="8">
    <source>
        <dbReference type="ARBA" id="ARBA00022692"/>
    </source>
</evidence>
<organism evidence="17 18">
    <name type="scientific">Bacillus chungangensis</name>
    <dbReference type="NCBI Taxonomy" id="587633"/>
    <lineage>
        <taxon>Bacteria</taxon>
        <taxon>Bacillati</taxon>
        <taxon>Bacillota</taxon>
        <taxon>Bacilli</taxon>
        <taxon>Bacillales</taxon>
        <taxon>Bacillaceae</taxon>
        <taxon>Bacillus</taxon>
    </lineage>
</organism>
<comment type="catalytic activity">
    <reaction evidence="1">
        <text>a CDP-1,2-diacyl-sn-glycerol + L-serine = a 1,2-diacyl-sn-glycero-3-phospho-L-serine + CMP + H(+)</text>
        <dbReference type="Rhea" id="RHEA:16913"/>
        <dbReference type="ChEBI" id="CHEBI:15378"/>
        <dbReference type="ChEBI" id="CHEBI:33384"/>
        <dbReference type="ChEBI" id="CHEBI:57262"/>
        <dbReference type="ChEBI" id="CHEBI:58332"/>
        <dbReference type="ChEBI" id="CHEBI:60377"/>
        <dbReference type="EC" id="2.7.8.8"/>
    </reaction>
</comment>
<evidence type="ECO:0000313" key="17">
    <source>
        <dbReference type="EMBL" id="MDQ0175527.1"/>
    </source>
</evidence>
<accession>A0ABT9WQQ4</accession>
<evidence type="ECO:0000256" key="10">
    <source>
        <dbReference type="ARBA" id="ARBA00023098"/>
    </source>
</evidence>
<dbReference type="PROSITE" id="PS00379">
    <property type="entry name" value="CDP_ALCOHOL_P_TRANSF"/>
    <property type="match status" value="1"/>
</dbReference>
<reference evidence="17 18" key="1">
    <citation type="submission" date="2023-07" db="EMBL/GenBank/DDBJ databases">
        <title>Genomic Encyclopedia of Type Strains, Phase IV (KMG-IV): sequencing the most valuable type-strain genomes for metagenomic binning, comparative biology and taxonomic classification.</title>
        <authorList>
            <person name="Goeker M."/>
        </authorList>
    </citation>
    <scope>NUCLEOTIDE SEQUENCE [LARGE SCALE GENOMIC DNA]</scope>
    <source>
        <strain evidence="17 18">DSM 23837</strain>
    </source>
</reference>
<keyword evidence="6" id="KW-0444">Lipid biosynthesis</keyword>
<dbReference type="Gene3D" id="1.20.120.1760">
    <property type="match status" value="1"/>
</dbReference>
<gene>
    <name evidence="17" type="ORF">J2S08_001361</name>
</gene>
<comment type="similarity">
    <text evidence="3 15">Belongs to the CDP-alcohol phosphatidyltransferase class-I family.</text>
</comment>
<keyword evidence="7 15" id="KW-0808">Transferase</keyword>
<feature type="transmembrane region" description="Helical" evidence="16">
    <location>
        <begin position="89"/>
        <end position="109"/>
    </location>
</feature>
<keyword evidence="18" id="KW-1185">Reference proteome</keyword>
<dbReference type="InterPro" id="IPR000462">
    <property type="entry name" value="CDP-OH_P_trans"/>
</dbReference>
<dbReference type="InterPro" id="IPR048254">
    <property type="entry name" value="CDP_ALCOHOL_P_TRANSF_CS"/>
</dbReference>
<evidence type="ECO:0000256" key="4">
    <source>
        <dbReference type="ARBA" id="ARBA00013174"/>
    </source>
</evidence>
<evidence type="ECO:0000256" key="7">
    <source>
        <dbReference type="ARBA" id="ARBA00022679"/>
    </source>
</evidence>
<feature type="transmembrane region" description="Helical" evidence="16">
    <location>
        <begin position="149"/>
        <end position="169"/>
    </location>
</feature>
<evidence type="ECO:0000313" key="18">
    <source>
        <dbReference type="Proteomes" id="UP001223586"/>
    </source>
</evidence>
<dbReference type="NCBIfam" id="TIGR00473">
    <property type="entry name" value="pssA"/>
    <property type="match status" value="1"/>
</dbReference>
<dbReference type="PANTHER" id="PTHR14269">
    <property type="entry name" value="CDP-DIACYLGLYCEROL--GLYCEROL-3-PHOSPHATE 3-PHOSPHATIDYLTRANSFERASE-RELATED"/>
    <property type="match status" value="1"/>
</dbReference>
<evidence type="ECO:0000256" key="3">
    <source>
        <dbReference type="ARBA" id="ARBA00010441"/>
    </source>
</evidence>
<dbReference type="InterPro" id="IPR004533">
    <property type="entry name" value="CDP-diaglyc--ser_O-PTrfase"/>
</dbReference>
<evidence type="ECO:0000256" key="5">
    <source>
        <dbReference type="ARBA" id="ARBA00017171"/>
    </source>
</evidence>
<dbReference type="RefSeq" id="WP_307227908.1">
    <property type="nucleotide sequence ID" value="NZ_JAUSTT010000006.1"/>
</dbReference>
<sequence length="171" mass="18807">MIAKCLPSFFTIGNLFAGIVSILFIYNGKMRQAVLLIILAMVMDSVDGYAARRLNAESEFGKVLDSLSDLVSFGIAPAFLMYVTIIHELHTAGILLTALFPVCGALRLARFHTQESAPNTFIGMPIPAAGCILAIVALFTPMIHKWEPILFILLLSYLMISKLTFVKLIKE</sequence>
<name>A0ABT9WQQ4_9BACI</name>
<feature type="transmembrane region" description="Helical" evidence="16">
    <location>
        <begin position="121"/>
        <end position="143"/>
    </location>
</feature>
<keyword evidence="8 16" id="KW-0812">Transmembrane</keyword>